<keyword evidence="7" id="KW-0653">Protein transport</keyword>
<dbReference type="Pfam" id="PF21305">
    <property type="entry name" value="type_II_gspD_N0"/>
    <property type="match status" value="1"/>
</dbReference>
<feature type="domain" description="GspD-like N0" evidence="14">
    <location>
        <begin position="30"/>
        <end position="99"/>
    </location>
</feature>
<dbReference type="STRING" id="868864.Dester_0386"/>
<dbReference type="Pfam" id="PF00263">
    <property type="entry name" value="Secretin"/>
    <property type="match status" value="1"/>
</dbReference>
<dbReference type="GO" id="GO:0015628">
    <property type="term" value="P:protein secretion by the type II secretion system"/>
    <property type="evidence" value="ECO:0007669"/>
    <property type="project" value="InterPro"/>
</dbReference>
<evidence type="ECO:0000259" key="12">
    <source>
        <dbReference type="Pfam" id="PF00263"/>
    </source>
</evidence>
<dbReference type="InterPro" id="IPR004845">
    <property type="entry name" value="T2SS_GspD_CS"/>
</dbReference>
<dbReference type="InterPro" id="IPR050810">
    <property type="entry name" value="Bact_Secretion_Sys_Channel"/>
</dbReference>
<gene>
    <name evidence="15" type="ordered locus">Dester_0386</name>
</gene>
<evidence type="ECO:0000313" key="15">
    <source>
        <dbReference type="EMBL" id="ADY73041.1"/>
    </source>
</evidence>
<dbReference type="InterPro" id="IPR001775">
    <property type="entry name" value="GspD/PilQ"/>
</dbReference>
<feature type="domain" description="NolW-like" evidence="13">
    <location>
        <begin position="191"/>
        <end position="263"/>
    </location>
</feature>
<evidence type="ECO:0000313" key="16">
    <source>
        <dbReference type="Proteomes" id="UP000007102"/>
    </source>
</evidence>
<dbReference type="Proteomes" id="UP000007102">
    <property type="component" value="Chromosome"/>
</dbReference>
<dbReference type="Gene3D" id="3.30.1370.120">
    <property type="match status" value="3"/>
</dbReference>
<dbReference type="NCBIfam" id="TIGR02517">
    <property type="entry name" value="type_II_gspD"/>
    <property type="match status" value="1"/>
</dbReference>
<dbReference type="PRINTS" id="PR00811">
    <property type="entry name" value="BCTERIALGSPD"/>
</dbReference>
<dbReference type="InterPro" id="IPR038591">
    <property type="entry name" value="NolW-like_sf"/>
</dbReference>
<evidence type="ECO:0000256" key="11">
    <source>
        <dbReference type="SAM" id="SignalP"/>
    </source>
</evidence>
<keyword evidence="3 10" id="KW-0813">Transport</keyword>
<dbReference type="KEGG" id="dte:Dester_0386"/>
<evidence type="ECO:0000256" key="6">
    <source>
        <dbReference type="ARBA" id="ARBA00022729"/>
    </source>
</evidence>
<name>F0S2G9_DESTD</name>
<evidence type="ECO:0000256" key="7">
    <source>
        <dbReference type="ARBA" id="ARBA00022927"/>
    </source>
</evidence>
<comment type="similarity">
    <text evidence="2">Belongs to the bacterial secretin family. GSP D subfamily.</text>
</comment>
<sequence length="630" mass="70021">MRKFLTLFTGISIAFSLPAYTKEPNKTVQINFDSVDIQDFTKVVSQAVRKNFIIPPSLKGKITIISPKPIPKKELFNLYVAALDELGYQVVEYKDYVKIVRNREATKESSIVKTGQIDGGDRILTYIIIPKHLEANSVRSLVRNLLSPVGRVSIVRNSNAIVVTDKEKNVHRIETVVRRLDRAPMKMEIASFEIKNGKVEDVEKVLKVLLDKTFAFDIAKTVPLPGRDYYHFASDKRTNTLFVVGTQKVIREVQSLLPKLDKPLNVEDGNIHIIRLNYAFAEDMAKVLSSLFKGTSRKSMGLTGEVKIVADKSSNSLIVLSSPSDFKVVKEVIDSVDIKRPQVFVEVQIVEMSMDKLLQLGVEWKFLSRGNLVPFGGSLYGNLPLQAGYPSASPGLLLGIAKWRGDTPDIGLLLNAYAKEGGVNVIATPQILTLDNEEAEINISKVIPYSTGVKYDANNNPVISYDYKDVGITLKITPHITASGEVRLKIYEKVEDVVGYANADQTAPITSKREAKTTVDVQDGQTLVIGGLIKSKKLTTIEKVPVLGNIPVLGNLFKKTGHQIEKTNLLVFITPRVVRSREEENELTNDKVNLYKENIQKINKSRQGITSDIKGFGKFNLGEGLKINVK</sequence>
<evidence type="ECO:0000256" key="3">
    <source>
        <dbReference type="ARBA" id="ARBA00022448"/>
    </source>
</evidence>
<organism evidence="15 16">
    <name type="scientific">Desulfurobacterium thermolithotrophum (strain DSM 11699 / BSA)</name>
    <dbReference type="NCBI Taxonomy" id="868864"/>
    <lineage>
        <taxon>Bacteria</taxon>
        <taxon>Pseudomonadati</taxon>
        <taxon>Aquificota</taxon>
        <taxon>Aquificia</taxon>
        <taxon>Desulfurobacteriales</taxon>
        <taxon>Desulfurobacteriaceae</taxon>
        <taxon>Desulfurobacterium</taxon>
    </lineage>
</organism>
<dbReference type="InterPro" id="IPR004846">
    <property type="entry name" value="T2SS/T3SS_dom"/>
</dbReference>
<dbReference type="GO" id="GO:0009279">
    <property type="term" value="C:cell outer membrane"/>
    <property type="evidence" value="ECO:0007669"/>
    <property type="project" value="UniProtKB-SubCell"/>
</dbReference>
<dbReference type="EMBL" id="CP002543">
    <property type="protein sequence ID" value="ADY73041.1"/>
    <property type="molecule type" value="Genomic_DNA"/>
</dbReference>
<dbReference type="InParanoid" id="F0S2G9"/>
<feature type="chain" id="PRO_5003259983" evidence="11">
    <location>
        <begin position="22"/>
        <end position="630"/>
    </location>
</feature>
<dbReference type="OrthoDB" id="9779724at2"/>
<dbReference type="PROSITE" id="PS00875">
    <property type="entry name" value="T2SP_D"/>
    <property type="match status" value="1"/>
</dbReference>
<keyword evidence="4" id="KW-1134">Transmembrane beta strand</keyword>
<dbReference type="PANTHER" id="PTHR30332">
    <property type="entry name" value="PROBABLE GENERAL SECRETION PATHWAY PROTEIN D"/>
    <property type="match status" value="1"/>
</dbReference>
<evidence type="ECO:0000256" key="4">
    <source>
        <dbReference type="ARBA" id="ARBA00022452"/>
    </source>
</evidence>
<dbReference type="eggNOG" id="COG1450">
    <property type="taxonomic scope" value="Bacteria"/>
</dbReference>
<protein>
    <submittedName>
        <fullName evidence="15">General secretion pathway protein D</fullName>
    </submittedName>
</protein>
<evidence type="ECO:0000256" key="10">
    <source>
        <dbReference type="RuleBase" id="RU004004"/>
    </source>
</evidence>
<dbReference type="InterPro" id="IPR005644">
    <property type="entry name" value="NolW-like"/>
</dbReference>
<feature type="domain" description="NolW-like" evidence="13">
    <location>
        <begin position="128"/>
        <end position="185"/>
    </location>
</feature>
<dbReference type="InterPro" id="IPR013356">
    <property type="entry name" value="T2SS_GspD"/>
</dbReference>
<dbReference type="RefSeq" id="WP_013637999.1">
    <property type="nucleotide sequence ID" value="NC_015185.1"/>
</dbReference>
<reference evidence="16" key="2">
    <citation type="submission" date="2011-02" db="EMBL/GenBank/DDBJ databases">
        <title>The complete genome of Desulfurobacterium thermolithotrophum DSM 11699.</title>
        <authorList>
            <consortium name="US DOE Joint Genome Institute (JGI-PGF)"/>
            <person name="Lucas S."/>
            <person name="Copeland A."/>
            <person name="Lapidus A."/>
            <person name="Bruce D."/>
            <person name="Goodwin L."/>
            <person name="Pitluck S."/>
            <person name="Kyrpides N."/>
            <person name="Mavromatis K."/>
            <person name="Pagani I."/>
            <person name="Ivanova N."/>
            <person name="Mikhailova N."/>
            <person name="Daligault H."/>
            <person name="Detter J.C."/>
            <person name="Tapia R."/>
            <person name="Han C."/>
            <person name="Land M."/>
            <person name="Hauser L."/>
            <person name="Markowitz V."/>
            <person name="Cheng J.-F."/>
            <person name="Hugenholtz P."/>
            <person name="Woyke T."/>
            <person name="Wu D."/>
            <person name="Spring S."/>
            <person name="Brambilla E."/>
            <person name="Klenk H.-P."/>
            <person name="Eisen J.A."/>
        </authorList>
    </citation>
    <scope>NUCLEOTIDE SEQUENCE [LARGE SCALE GENOMIC DNA]</scope>
    <source>
        <strain evidence="16">DSM 11699 / BSA</strain>
    </source>
</reference>
<evidence type="ECO:0000259" key="14">
    <source>
        <dbReference type="Pfam" id="PF21305"/>
    </source>
</evidence>
<dbReference type="PRINTS" id="PR01032">
    <property type="entry name" value="PHAGEIV"/>
</dbReference>
<evidence type="ECO:0000256" key="1">
    <source>
        <dbReference type="ARBA" id="ARBA00004442"/>
    </source>
</evidence>
<comment type="subcellular location">
    <subcellularLocation>
        <location evidence="1 10">Cell outer membrane</location>
    </subcellularLocation>
</comment>
<dbReference type="HOGENOM" id="CLU_006756_1_0_0"/>
<evidence type="ECO:0000256" key="2">
    <source>
        <dbReference type="ARBA" id="ARBA00006980"/>
    </source>
</evidence>
<evidence type="ECO:0000256" key="8">
    <source>
        <dbReference type="ARBA" id="ARBA00023136"/>
    </source>
</evidence>
<dbReference type="AlphaFoldDB" id="F0S2G9"/>
<feature type="domain" description="NolW-like" evidence="13">
    <location>
        <begin position="272"/>
        <end position="342"/>
    </location>
</feature>
<reference evidence="15 16" key="1">
    <citation type="journal article" date="2011" name="Stand. Genomic Sci.">
        <title>Complete genome sequence of the thermophilic sulfur-reducer Desulfurobacterium thermolithotrophum type strain (BSA(T)) from a deep-sea hydrothermal vent.</title>
        <authorList>
            <person name="Goker M."/>
            <person name="Daligault H."/>
            <person name="Mwirichia R."/>
            <person name="Lapidus A."/>
            <person name="Lucas S."/>
            <person name="Deshpande S."/>
            <person name="Pagani I."/>
            <person name="Tapia R."/>
            <person name="Cheng J.F."/>
            <person name="Goodwin L."/>
            <person name="Pitluck S."/>
            <person name="Liolios K."/>
            <person name="Ivanova N."/>
            <person name="Mavromatis K."/>
            <person name="Mikhailova N."/>
            <person name="Pati A."/>
            <person name="Chen A."/>
            <person name="Palaniappan K."/>
            <person name="Han C."/>
            <person name="Land M."/>
            <person name="Hauser L."/>
            <person name="Pan C."/>
            <person name="Brambilla E.M."/>
            <person name="Rohde M."/>
            <person name="Spring S."/>
            <person name="Sikorski J."/>
            <person name="Wirth R."/>
            <person name="Detter J.C."/>
            <person name="Woyke T."/>
            <person name="Bristow J."/>
            <person name="Eisen J.A."/>
            <person name="Markowitz V."/>
            <person name="Hugenholtz P."/>
            <person name="Kyrpides N.C."/>
            <person name="Klenk H.P."/>
        </authorList>
    </citation>
    <scope>NUCLEOTIDE SEQUENCE [LARGE SCALE GENOMIC DNA]</scope>
    <source>
        <strain evidence="16">DSM 11699 / BSA</strain>
    </source>
</reference>
<evidence type="ECO:0000256" key="5">
    <source>
        <dbReference type="ARBA" id="ARBA00022692"/>
    </source>
</evidence>
<keyword evidence="8" id="KW-0472">Membrane</keyword>
<feature type="signal peptide" evidence="11">
    <location>
        <begin position="1"/>
        <end position="21"/>
    </location>
</feature>
<feature type="domain" description="Type II/III secretion system secretin-like" evidence="12">
    <location>
        <begin position="417"/>
        <end position="579"/>
    </location>
</feature>
<keyword evidence="9" id="KW-0998">Cell outer membrane</keyword>
<evidence type="ECO:0000256" key="9">
    <source>
        <dbReference type="ARBA" id="ARBA00023237"/>
    </source>
</evidence>
<accession>F0S2G9</accession>
<dbReference type="FunCoup" id="F0S2G9">
    <property type="interactions" value="68"/>
</dbReference>
<proteinExistence type="inferred from homology"/>
<dbReference type="InterPro" id="IPR049371">
    <property type="entry name" value="GspD-like_N0"/>
</dbReference>
<dbReference type="Pfam" id="PF03958">
    <property type="entry name" value="Secretin_N"/>
    <property type="match status" value="3"/>
</dbReference>
<dbReference type="GO" id="GO:0015627">
    <property type="term" value="C:type II protein secretion system complex"/>
    <property type="evidence" value="ECO:0007669"/>
    <property type="project" value="InterPro"/>
</dbReference>
<dbReference type="PANTHER" id="PTHR30332:SF24">
    <property type="entry name" value="SECRETIN GSPD-RELATED"/>
    <property type="match status" value="1"/>
</dbReference>
<keyword evidence="5" id="KW-0812">Transmembrane</keyword>
<keyword evidence="16" id="KW-1185">Reference proteome</keyword>
<evidence type="ECO:0000259" key="13">
    <source>
        <dbReference type="Pfam" id="PF03958"/>
    </source>
</evidence>
<keyword evidence="6 11" id="KW-0732">Signal</keyword>